<evidence type="ECO:0000313" key="3">
    <source>
        <dbReference type="Proteomes" id="UP000075920"/>
    </source>
</evidence>
<dbReference type="VEuPathDB" id="VectorBase:AMIN014096"/>
<dbReference type="Proteomes" id="UP000075920">
    <property type="component" value="Unassembled WGS sequence"/>
</dbReference>
<dbReference type="EnsemblMetazoa" id="AMIN014096-RA">
    <property type="protein sequence ID" value="AMIN014096-PA"/>
    <property type="gene ID" value="AMIN014096"/>
</dbReference>
<accession>A0A182WMY9</accession>
<proteinExistence type="predicted"/>
<sequence>MTHQNCKFCPTFVPALASMRFHHRGGMHSCERTSSAGLYDTSLHSAVWTCKGKREVYTHPPNPVTWSDGESGMKQIANEFSSSVVSPTVRA</sequence>
<reference evidence="3" key="1">
    <citation type="submission" date="2013-03" db="EMBL/GenBank/DDBJ databases">
        <title>The Genome Sequence of Anopheles minimus MINIMUS1.</title>
        <authorList>
            <consortium name="The Broad Institute Genomics Platform"/>
            <person name="Neafsey D.E."/>
            <person name="Walton C."/>
            <person name="Walker B."/>
            <person name="Young S.K."/>
            <person name="Zeng Q."/>
            <person name="Gargeya S."/>
            <person name="Fitzgerald M."/>
            <person name="Haas B."/>
            <person name="Abouelleil A."/>
            <person name="Allen A.W."/>
            <person name="Alvarado L."/>
            <person name="Arachchi H.M."/>
            <person name="Berlin A.M."/>
            <person name="Chapman S.B."/>
            <person name="Gainer-Dewar J."/>
            <person name="Goldberg J."/>
            <person name="Griggs A."/>
            <person name="Gujja S."/>
            <person name="Hansen M."/>
            <person name="Howarth C."/>
            <person name="Imamovic A."/>
            <person name="Ireland A."/>
            <person name="Larimer J."/>
            <person name="McCowan C."/>
            <person name="Murphy C."/>
            <person name="Pearson M."/>
            <person name="Poon T.W."/>
            <person name="Priest M."/>
            <person name="Roberts A."/>
            <person name="Saif S."/>
            <person name="Shea T."/>
            <person name="Sisk P."/>
            <person name="Sykes S."/>
            <person name="Wortman J."/>
            <person name="Nusbaum C."/>
            <person name="Birren B."/>
        </authorList>
    </citation>
    <scope>NUCLEOTIDE SEQUENCE [LARGE SCALE GENOMIC DNA]</scope>
    <source>
        <strain evidence="3">MINIMUS1</strain>
    </source>
</reference>
<protein>
    <recommendedName>
        <fullName evidence="1">C2H2-type domain-containing protein</fullName>
    </recommendedName>
</protein>
<evidence type="ECO:0000313" key="2">
    <source>
        <dbReference type="EnsemblMetazoa" id="AMIN014096-PA"/>
    </source>
</evidence>
<organism evidence="2 3">
    <name type="scientific">Anopheles minimus</name>
    <dbReference type="NCBI Taxonomy" id="112268"/>
    <lineage>
        <taxon>Eukaryota</taxon>
        <taxon>Metazoa</taxon>
        <taxon>Ecdysozoa</taxon>
        <taxon>Arthropoda</taxon>
        <taxon>Hexapoda</taxon>
        <taxon>Insecta</taxon>
        <taxon>Pterygota</taxon>
        <taxon>Neoptera</taxon>
        <taxon>Endopterygota</taxon>
        <taxon>Diptera</taxon>
        <taxon>Nematocera</taxon>
        <taxon>Culicoidea</taxon>
        <taxon>Culicidae</taxon>
        <taxon>Anophelinae</taxon>
        <taxon>Anopheles</taxon>
    </lineage>
</organism>
<dbReference type="InterPro" id="IPR013087">
    <property type="entry name" value="Znf_C2H2_type"/>
</dbReference>
<feature type="domain" description="C2H2-type" evidence="1">
    <location>
        <begin position="6"/>
        <end position="28"/>
    </location>
</feature>
<evidence type="ECO:0000259" key="1">
    <source>
        <dbReference type="PROSITE" id="PS00028"/>
    </source>
</evidence>
<reference evidence="2" key="2">
    <citation type="submission" date="2020-05" db="UniProtKB">
        <authorList>
            <consortium name="EnsemblMetazoa"/>
        </authorList>
    </citation>
    <scope>IDENTIFICATION</scope>
    <source>
        <strain evidence="2">MINIMUS1</strain>
    </source>
</reference>
<dbReference type="AlphaFoldDB" id="A0A182WMY9"/>
<name>A0A182WMY9_9DIPT</name>
<keyword evidence="3" id="KW-1185">Reference proteome</keyword>
<dbReference type="PROSITE" id="PS00028">
    <property type="entry name" value="ZINC_FINGER_C2H2_1"/>
    <property type="match status" value="1"/>
</dbReference>